<dbReference type="Proteomes" id="UP000566324">
    <property type="component" value="Unassembled WGS sequence"/>
</dbReference>
<evidence type="ECO:0000313" key="3">
    <source>
        <dbReference type="Proteomes" id="UP000566324"/>
    </source>
</evidence>
<gene>
    <name evidence="2" type="ORF">GGQ98_001547</name>
</gene>
<reference evidence="2 3" key="1">
    <citation type="submission" date="2020-08" db="EMBL/GenBank/DDBJ databases">
        <title>Genomic Encyclopedia of Type Strains, Phase IV (KMG-IV): sequencing the most valuable type-strain genomes for metagenomic binning, comparative biology and taxonomic classification.</title>
        <authorList>
            <person name="Goeker M."/>
        </authorList>
    </citation>
    <scope>NUCLEOTIDE SEQUENCE [LARGE SCALE GENOMIC DNA]</scope>
    <source>
        <strain evidence="2 3">DSM 17328</strain>
    </source>
</reference>
<protein>
    <recommendedName>
        <fullName evidence="4">PDZ domain-containing protein</fullName>
    </recommendedName>
</protein>
<dbReference type="InterPro" id="IPR036034">
    <property type="entry name" value="PDZ_sf"/>
</dbReference>
<dbReference type="AlphaFoldDB" id="A0A7W7B0S2"/>
<comment type="caution">
    <text evidence="2">The sequence shown here is derived from an EMBL/GenBank/DDBJ whole genome shotgun (WGS) entry which is preliminary data.</text>
</comment>
<dbReference type="RefSeq" id="WP_184067503.1">
    <property type="nucleotide sequence ID" value="NZ_JACHNZ010000014.1"/>
</dbReference>
<evidence type="ECO:0000313" key="2">
    <source>
        <dbReference type="EMBL" id="MBB4631931.1"/>
    </source>
</evidence>
<feature type="region of interest" description="Disordered" evidence="1">
    <location>
        <begin position="140"/>
        <end position="164"/>
    </location>
</feature>
<proteinExistence type="predicted"/>
<keyword evidence="3" id="KW-1185">Reference proteome</keyword>
<name>A0A7W7B0S2_9SPHN</name>
<accession>A0A7W7B0S2</accession>
<dbReference type="SUPFAM" id="SSF50156">
    <property type="entry name" value="PDZ domain-like"/>
    <property type="match status" value="1"/>
</dbReference>
<dbReference type="Gene3D" id="2.30.42.10">
    <property type="match status" value="1"/>
</dbReference>
<organism evidence="2 3">
    <name type="scientific">Sphingosinicella soli</name>
    <dbReference type="NCBI Taxonomy" id="333708"/>
    <lineage>
        <taxon>Bacteria</taxon>
        <taxon>Pseudomonadati</taxon>
        <taxon>Pseudomonadota</taxon>
        <taxon>Alphaproteobacteria</taxon>
        <taxon>Sphingomonadales</taxon>
        <taxon>Sphingosinicellaceae</taxon>
        <taxon>Sphingosinicella</taxon>
    </lineage>
</organism>
<evidence type="ECO:0000256" key="1">
    <source>
        <dbReference type="SAM" id="MobiDB-lite"/>
    </source>
</evidence>
<evidence type="ECO:0008006" key="4">
    <source>
        <dbReference type="Google" id="ProtNLM"/>
    </source>
</evidence>
<dbReference type="EMBL" id="JACHNZ010000014">
    <property type="protein sequence ID" value="MBB4631931.1"/>
    <property type="molecule type" value="Genomic_DNA"/>
</dbReference>
<sequence length="256" mass="26605">MAITIPRRLNPRAVSLALLAAGGAGALAIWASRDTPPPSPPPMPATVALPIATPQPLPPVPSLTPADVAEVRVYGTLGNAAIVSVGGKAQQRVAVGRQLLPGITIESTAPGHIIVTRGGARLKLPLLTFDGTAPAAQAVTGPEASALPKPSASAVPTLSRGPYTGEANMRKQTIAFQLGLVRRADAPGFTVRRLSTMPLLARAGLRDGDTIVAVNDGHFTMERLLELAYDVGHSTHMRISFERDGTLHTAAINLKD</sequence>